<comment type="caution">
    <text evidence="1">The sequence shown here is derived from an EMBL/GenBank/DDBJ whole genome shotgun (WGS) entry which is preliminary data.</text>
</comment>
<evidence type="ECO:0000313" key="2">
    <source>
        <dbReference type="Proteomes" id="UP001430953"/>
    </source>
</evidence>
<reference evidence="1 2" key="1">
    <citation type="submission" date="2023-03" db="EMBL/GenBank/DDBJ databases">
        <title>High recombination rates correlate with genetic variation in Cardiocondyla obscurior ants.</title>
        <authorList>
            <person name="Errbii M."/>
        </authorList>
    </citation>
    <scope>NUCLEOTIDE SEQUENCE [LARGE SCALE GENOMIC DNA]</scope>
    <source>
        <strain evidence="1">Alpha-2009</strain>
        <tissue evidence="1">Whole body</tissue>
    </source>
</reference>
<evidence type="ECO:0000313" key="1">
    <source>
        <dbReference type="EMBL" id="KAL0101019.1"/>
    </source>
</evidence>
<keyword evidence="2" id="KW-1185">Reference proteome</keyword>
<name>A0AAW2EBG0_9HYME</name>
<proteinExistence type="predicted"/>
<gene>
    <name evidence="1" type="ORF">PUN28_019440</name>
</gene>
<dbReference type="EMBL" id="JADYXP020000025">
    <property type="protein sequence ID" value="KAL0101019.1"/>
    <property type="molecule type" value="Genomic_DNA"/>
</dbReference>
<dbReference type="Proteomes" id="UP001430953">
    <property type="component" value="Unassembled WGS sequence"/>
</dbReference>
<dbReference type="AlphaFoldDB" id="A0AAW2EBG0"/>
<sequence>MVWDFVICVPEFYLFLTDLTHKTKHLVYTRILKIDKFF</sequence>
<protein>
    <submittedName>
        <fullName evidence="1">Uncharacterized protein</fullName>
    </submittedName>
</protein>
<accession>A0AAW2EBG0</accession>
<organism evidence="1 2">
    <name type="scientific">Cardiocondyla obscurior</name>
    <dbReference type="NCBI Taxonomy" id="286306"/>
    <lineage>
        <taxon>Eukaryota</taxon>
        <taxon>Metazoa</taxon>
        <taxon>Ecdysozoa</taxon>
        <taxon>Arthropoda</taxon>
        <taxon>Hexapoda</taxon>
        <taxon>Insecta</taxon>
        <taxon>Pterygota</taxon>
        <taxon>Neoptera</taxon>
        <taxon>Endopterygota</taxon>
        <taxon>Hymenoptera</taxon>
        <taxon>Apocrita</taxon>
        <taxon>Aculeata</taxon>
        <taxon>Formicoidea</taxon>
        <taxon>Formicidae</taxon>
        <taxon>Myrmicinae</taxon>
        <taxon>Cardiocondyla</taxon>
    </lineage>
</organism>